<dbReference type="GO" id="GO:0031176">
    <property type="term" value="F:endo-1,4-beta-xylanase activity"/>
    <property type="evidence" value="ECO:0007669"/>
    <property type="project" value="UniProtKB-EC"/>
</dbReference>
<keyword evidence="8 9" id="KW-0624">Polysaccharide degradation</keyword>
<dbReference type="EC" id="3.2.1.8" evidence="9"/>
<sequence precursor="true">MPAYRLLALLLIVVMAAPSFAQNTAENARHIGIARQPILGGEAASDARLEMLRDDQTDGHGHGFRLTTVKQPAHHYSIEVRFLLDAGFKAGDVVHATFWARSRDAARYETSEALTLFRVQRTGPPWERTLYREWSVGPHWRKCTIASRVDKDIPAGQIAAVFSGGYPRQAIEVAGLTITNYGPDADPDTLEQSTFEYVGMEPDAPWRRDALERIEKHRKAEIPLRVVDRDGRPVPNARVEAILSRHDFDFGVAISATWLNENWDTPEGRRYREELTRNFNAVAIENALKWSWWEREPETALRTLDWLHKETDLRIHGHVLVWPGLEKFRTTDAQPLWEAAQKNPDMLRARIDAHMQSVLLATRGMIDVWDVVNEAYNQNEIIHLLGDEMIVHWFQRARRFAPKATLIYNDFALLGQSGRNKIKQQFVYDLVKKARDAGAPIDAIGLQAHLGSSYTPPERVLAIIDKFAELDVNIQITEYDISIIDPVVAEQYTRDLMIAVFSHPAVTTFQGWNYWSATPTWMPEAAYFADDWSLQPIGRAYVQLVQNEWQTHEKLRTNRQGVARLRGFKGDYDVHVLTPDGRQSLHAVRLSDDNTAIDLVVE</sequence>
<dbReference type="KEGG" id="mcad:Pan265_03790"/>
<protein>
    <recommendedName>
        <fullName evidence="9">Beta-xylanase</fullName>
        <ecNumber evidence="9">3.2.1.8</ecNumber>
    </recommendedName>
</protein>
<evidence type="ECO:0000256" key="2">
    <source>
        <dbReference type="ARBA" id="ARBA00007495"/>
    </source>
</evidence>
<keyword evidence="4 10" id="KW-0732">Signal</keyword>
<evidence type="ECO:0000256" key="8">
    <source>
        <dbReference type="ARBA" id="ARBA00023326"/>
    </source>
</evidence>
<evidence type="ECO:0000256" key="1">
    <source>
        <dbReference type="ARBA" id="ARBA00000681"/>
    </source>
</evidence>
<keyword evidence="5 9" id="KW-0378">Hydrolase</keyword>
<evidence type="ECO:0000256" key="6">
    <source>
        <dbReference type="ARBA" id="ARBA00023277"/>
    </source>
</evidence>
<reference evidence="12 13" key="1">
    <citation type="submission" date="2019-02" db="EMBL/GenBank/DDBJ databases">
        <title>Deep-cultivation of Planctomycetes and their phenomic and genomic characterization uncovers novel biology.</title>
        <authorList>
            <person name="Wiegand S."/>
            <person name="Jogler M."/>
            <person name="Boedeker C."/>
            <person name="Pinto D."/>
            <person name="Vollmers J."/>
            <person name="Rivas-Marin E."/>
            <person name="Kohn T."/>
            <person name="Peeters S.H."/>
            <person name="Heuer A."/>
            <person name="Rast P."/>
            <person name="Oberbeckmann S."/>
            <person name="Bunk B."/>
            <person name="Jeske O."/>
            <person name="Meyerdierks A."/>
            <person name="Storesund J.E."/>
            <person name="Kallscheuer N."/>
            <person name="Luecker S."/>
            <person name="Lage O.M."/>
            <person name="Pohl T."/>
            <person name="Merkel B.J."/>
            <person name="Hornburger P."/>
            <person name="Mueller R.-W."/>
            <person name="Bruemmer F."/>
            <person name="Labrenz M."/>
            <person name="Spormann A.M."/>
            <person name="Op den Camp H."/>
            <person name="Overmann J."/>
            <person name="Amann R."/>
            <person name="Jetten M.S.M."/>
            <person name="Mascher T."/>
            <person name="Medema M.H."/>
            <person name="Devos D.P."/>
            <person name="Kaster A.-K."/>
            <person name="Ovreas L."/>
            <person name="Rohde M."/>
            <person name="Galperin M.Y."/>
            <person name="Jogler C."/>
        </authorList>
    </citation>
    <scope>NUCLEOTIDE SEQUENCE [LARGE SCALE GENOMIC DNA]</scope>
    <source>
        <strain evidence="12 13">Pan265</strain>
    </source>
</reference>
<evidence type="ECO:0000256" key="4">
    <source>
        <dbReference type="ARBA" id="ARBA00022729"/>
    </source>
</evidence>
<dbReference type="PROSITE" id="PS51760">
    <property type="entry name" value="GH10_2"/>
    <property type="match status" value="1"/>
</dbReference>
<dbReference type="InterPro" id="IPR044846">
    <property type="entry name" value="GH10"/>
</dbReference>
<feature type="domain" description="GH10" evidence="11">
    <location>
        <begin position="253"/>
        <end position="544"/>
    </location>
</feature>
<gene>
    <name evidence="12" type="ORF">Pan265_03790</name>
</gene>
<organism evidence="12 13">
    <name type="scientific">Mucisphaera calidilacus</name>
    <dbReference type="NCBI Taxonomy" id="2527982"/>
    <lineage>
        <taxon>Bacteria</taxon>
        <taxon>Pseudomonadati</taxon>
        <taxon>Planctomycetota</taxon>
        <taxon>Phycisphaerae</taxon>
        <taxon>Phycisphaerales</taxon>
        <taxon>Phycisphaeraceae</taxon>
        <taxon>Mucisphaera</taxon>
    </lineage>
</organism>
<dbReference type="PRINTS" id="PR00134">
    <property type="entry name" value="GLHYDRLASE10"/>
</dbReference>
<evidence type="ECO:0000256" key="3">
    <source>
        <dbReference type="ARBA" id="ARBA00022651"/>
    </source>
</evidence>
<dbReference type="PANTHER" id="PTHR31490:SF88">
    <property type="entry name" value="BETA-XYLANASE"/>
    <property type="match status" value="1"/>
</dbReference>
<dbReference type="Proteomes" id="UP000320386">
    <property type="component" value="Chromosome"/>
</dbReference>
<evidence type="ECO:0000313" key="13">
    <source>
        <dbReference type="Proteomes" id="UP000320386"/>
    </source>
</evidence>
<evidence type="ECO:0000256" key="5">
    <source>
        <dbReference type="ARBA" id="ARBA00022801"/>
    </source>
</evidence>
<dbReference type="Gene3D" id="3.20.20.80">
    <property type="entry name" value="Glycosidases"/>
    <property type="match status" value="1"/>
</dbReference>
<keyword evidence="13" id="KW-1185">Reference proteome</keyword>
<comment type="catalytic activity">
    <reaction evidence="1 9">
        <text>Endohydrolysis of (1-&gt;4)-beta-D-xylosidic linkages in xylans.</text>
        <dbReference type="EC" id="3.2.1.8"/>
    </reaction>
</comment>
<dbReference type="InterPro" id="IPR001000">
    <property type="entry name" value="GH10_dom"/>
</dbReference>
<accession>A0A518BUD0</accession>
<evidence type="ECO:0000313" key="12">
    <source>
        <dbReference type="EMBL" id="QDU70551.1"/>
    </source>
</evidence>
<feature type="chain" id="PRO_5022060508" description="Beta-xylanase" evidence="10">
    <location>
        <begin position="22"/>
        <end position="602"/>
    </location>
</feature>
<dbReference type="AlphaFoldDB" id="A0A518BUD0"/>
<dbReference type="EMBL" id="CP036280">
    <property type="protein sequence ID" value="QDU70551.1"/>
    <property type="molecule type" value="Genomic_DNA"/>
</dbReference>
<evidence type="ECO:0000256" key="7">
    <source>
        <dbReference type="ARBA" id="ARBA00023295"/>
    </source>
</evidence>
<dbReference type="InterPro" id="IPR017853">
    <property type="entry name" value="GH"/>
</dbReference>
<keyword evidence="3 12" id="KW-0858">Xylan degradation</keyword>
<dbReference type="PANTHER" id="PTHR31490">
    <property type="entry name" value="GLYCOSYL HYDROLASE"/>
    <property type="match status" value="1"/>
</dbReference>
<evidence type="ECO:0000259" key="11">
    <source>
        <dbReference type="PROSITE" id="PS51760"/>
    </source>
</evidence>
<dbReference type="RefSeq" id="WP_145444715.1">
    <property type="nucleotide sequence ID" value="NZ_CP036280.1"/>
</dbReference>
<evidence type="ECO:0000256" key="10">
    <source>
        <dbReference type="SAM" id="SignalP"/>
    </source>
</evidence>
<dbReference type="SMART" id="SM00633">
    <property type="entry name" value="Glyco_10"/>
    <property type="match status" value="1"/>
</dbReference>
<comment type="similarity">
    <text evidence="2 9">Belongs to the glycosyl hydrolase 10 (cellulase F) family.</text>
</comment>
<dbReference type="SUPFAM" id="SSF51445">
    <property type="entry name" value="(Trans)glycosidases"/>
    <property type="match status" value="1"/>
</dbReference>
<proteinExistence type="inferred from homology"/>
<dbReference type="GO" id="GO:0045493">
    <property type="term" value="P:xylan catabolic process"/>
    <property type="evidence" value="ECO:0007669"/>
    <property type="project" value="UniProtKB-KW"/>
</dbReference>
<dbReference type="Pfam" id="PF00331">
    <property type="entry name" value="Glyco_hydro_10"/>
    <property type="match status" value="1"/>
</dbReference>
<name>A0A518BUD0_9BACT</name>
<evidence type="ECO:0000256" key="9">
    <source>
        <dbReference type="RuleBase" id="RU361174"/>
    </source>
</evidence>
<feature type="signal peptide" evidence="10">
    <location>
        <begin position="1"/>
        <end position="21"/>
    </location>
</feature>
<keyword evidence="6 9" id="KW-0119">Carbohydrate metabolism</keyword>
<keyword evidence="7 9" id="KW-0326">Glycosidase</keyword>
<dbReference type="OrthoDB" id="2513075at2"/>